<dbReference type="GO" id="GO:0071949">
    <property type="term" value="F:FAD binding"/>
    <property type="evidence" value="ECO:0007669"/>
    <property type="project" value="InterPro"/>
</dbReference>
<dbReference type="AlphaFoldDB" id="A0A1I4C4E4"/>
<evidence type="ECO:0000256" key="1">
    <source>
        <dbReference type="ARBA" id="ARBA00023002"/>
    </source>
</evidence>
<dbReference type="Proteomes" id="UP000198725">
    <property type="component" value="Unassembled WGS sequence"/>
</dbReference>
<keyword evidence="1" id="KW-0560">Oxidoreductase</keyword>
<evidence type="ECO:0000259" key="3">
    <source>
        <dbReference type="Pfam" id="PF01494"/>
    </source>
</evidence>
<keyword evidence="2" id="KW-0503">Monooxygenase</keyword>
<accession>A0A1I4C4E4</accession>
<dbReference type="PANTHER" id="PTHR13789">
    <property type="entry name" value="MONOOXYGENASE"/>
    <property type="match status" value="1"/>
</dbReference>
<sequence length="401" mass="43375">MFTATSLNAQLARAQADHLRVLVVGAGVAGLTLAQALRAGGLHPVLVERAADHADDGYMLALMPLVEPVLRQAGARDAYRARSVRFHRYVLHGRHGQRLREYAIDSLLSRYGEYRGIARGELMQALADEGAAVSYATTLQALRQTPEAAHVVLREGDSTHEAVFDAVVLADGLHSSSRELLLPAQQVSTFDCGWGGWVAWMDSDAAHADRGDEIWGSDFFVGVYPVKGRAGVFVGGHRDDTRAGPQAFVAHIRSQLRHVDDWLLRALESVAESGDTSYYWKLTDIRSATWAVQRTVLLGDAAAGFVPTAGIGAGMAMESAGVLARQLLAADRAGVPVALHDYERVQRPRVESAQDNSRALTKLMCRRSPTLAAVRDVVARFVTLKAALGPIRKLLDSASEV</sequence>
<dbReference type="PANTHER" id="PTHR13789:SF309">
    <property type="entry name" value="PUTATIVE (AFU_ORTHOLOGUE AFUA_6G14510)-RELATED"/>
    <property type="match status" value="1"/>
</dbReference>
<dbReference type="InterPro" id="IPR002938">
    <property type="entry name" value="FAD-bd"/>
</dbReference>
<dbReference type="InterPro" id="IPR050493">
    <property type="entry name" value="FAD-dep_Monooxygenase_BioMet"/>
</dbReference>
<keyword evidence="5" id="KW-1185">Reference proteome</keyword>
<dbReference type="PRINTS" id="PR00420">
    <property type="entry name" value="RNGMNOXGNASE"/>
</dbReference>
<evidence type="ECO:0000313" key="5">
    <source>
        <dbReference type="Proteomes" id="UP000198725"/>
    </source>
</evidence>
<evidence type="ECO:0000256" key="2">
    <source>
        <dbReference type="ARBA" id="ARBA00023033"/>
    </source>
</evidence>
<protein>
    <submittedName>
        <fullName evidence="4">2-polyprenyl-6-methoxyphenol hydroxylase</fullName>
    </submittedName>
</protein>
<dbReference type="Pfam" id="PF01494">
    <property type="entry name" value="FAD_binding_3"/>
    <property type="match status" value="1"/>
</dbReference>
<dbReference type="SUPFAM" id="SSF51905">
    <property type="entry name" value="FAD/NAD(P)-binding domain"/>
    <property type="match status" value="1"/>
</dbReference>
<organism evidence="4 5">
    <name type="scientific">Rhodanobacter glycinis</name>
    <dbReference type="NCBI Taxonomy" id="582702"/>
    <lineage>
        <taxon>Bacteria</taxon>
        <taxon>Pseudomonadati</taxon>
        <taxon>Pseudomonadota</taxon>
        <taxon>Gammaproteobacteria</taxon>
        <taxon>Lysobacterales</taxon>
        <taxon>Rhodanobacteraceae</taxon>
        <taxon>Rhodanobacter</taxon>
    </lineage>
</organism>
<reference evidence="5" key="1">
    <citation type="submission" date="2016-10" db="EMBL/GenBank/DDBJ databases">
        <authorList>
            <person name="Varghese N."/>
            <person name="Submissions S."/>
        </authorList>
    </citation>
    <scope>NUCLEOTIDE SEQUENCE [LARGE SCALE GENOMIC DNA]</scope>
    <source>
        <strain evidence="5">MO64</strain>
    </source>
</reference>
<proteinExistence type="predicted"/>
<feature type="domain" description="FAD-binding" evidence="3">
    <location>
        <begin position="20"/>
        <end position="356"/>
    </location>
</feature>
<dbReference type="GO" id="GO:0004497">
    <property type="term" value="F:monooxygenase activity"/>
    <property type="evidence" value="ECO:0007669"/>
    <property type="project" value="UniProtKB-KW"/>
</dbReference>
<dbReference type="RefSeq" id="WP_092703238.1">
    <property type="nucleotide sequence ID" value="NZ_FOSR01000006.1"/>
</dbReference>
<dbReference type="InterPro" id="IPR036188">
    <property type="entry name" value="FAD/NAD-bd_sf"/>
</dbReference>
<name>A0A1I4C4E4_9GAMM</name>
<dbReference type="Gene3D" id="3.50.50.60">
    <property type="entry name" value="FAD/NAD(P)-binding domain"/>
    <property type="match status" value="1"/>
</dbReference>
<gene>
    <name evidence="4" type="ORF">SAMN05192579_106106</name>
</gene>
<evidence type="ECO:0000313" key="4">
    <source>
        <dbReference type="EMBL" id="SFK75978.1"/>
    </source>
</evidence>
<dbReference type="EMBL" id="FOSR01000006">
    <property type="protein sequence ID" value="SFK75978.1"/>
    <property type="molecule type" value="Genomic_DNA"/>
</dbReference>